<gene>
    <name evidence="1" type="ORF">ENM78_02665</name>
</gene>
<dbReference type="PANTHER" id="PTHR37460">
    <property type="entry name" value="ENDONUCLEASE III"/>
    <property type="match status" value="1"/>
</dbReference>
<dbReference type="AlphaFoldDB" id="A0A7J3ZKC7"/>
<evidence type="ECO:0000313" key="1">
    <source>
        <dbReference type="EMBL" id="HHQ80352.1"/>
    </source>
</evidence>
<protein>
    <submittedName>
        <fullName evidence="1">DUF123 domain-containing protein</fullName>
    </submittedName>
</protein>
<name>A0A7J3ZKC7_9CREN</name>
<dbReference type="CDD" id="cd10441">
    <property type="entry name" value="GIY-YIG_COG1833"/>
    <property type="match status" value="1"/>
</dbReference>
<comment type="caution">
    <text evidence="1">The sequence shown here is derived from an EMBL/GenBank/DDBJ whole genome shotgun (WGS) entry which is preliminary data.</text>
</comment>
<dbReference type="InterPro" id="IPR002837">
    <property type="entry name" value="DUF123"/>
</dbReference>
<sequence>MVQLLSYIIELYCTSATVKTRKRTFSIERGPYIYIGSCGRSCWKRIARHFRTEKKLFWHIDYATTACLPINAIVLRVEEKCLAKSLSEGLEYVRGFGCSDDREAPSHLFKASLREAIDAITARRPCQWRGKKEVIGL</sequence>
<proteinExistence type="predicted"/>
<dbReference type="Pfam" id="PF01986">
    <property type="entry name" value="DUF123"/>
    <property type="match status" value="1"/>
</dbReference>
<reference evidence="1" key="1">
    <citation type="journal article" date="2020" name="mSystems">
        <title>Genome- and Community-Level Interaction Insights into Carbon Utilization and Element Cycling Functions of Hydrothermarchaeota in Hydrothermal Sediment.</title>
        <authorList>
            <person name="Zhou Z."/>
            <person name="Liu Y."/>
            <person name="Xu W."/>
            <person name="Pan J."/>
            <person name="Luo Z.H."/>
            <person name="Li M."/>
        </authorList>
    </citation>
    <scope>NUCLEOTIDE SEQUENCE [LARGE SCALE GENOMIC DNA]</scope>
    <source>
        <strain evidence="1">SpSt-1116</strain>
    </source>
</reference>
<organism evidence="1">
    <name type="scientific">Fervidicoccus fontis</name>
    <dbReference type="NCBI Taxonomy" id="683846"/>
    <lineage>
        <taxon>Archaea</taxon>
        <taxon>Thermoproteota</taxon>
        <taxon>Thermoprotei</taxon>
        <taxon>Fervidicoccales</taxon>
        <taxon>Fervidicoccaceae</taxon>
        <taxon>Fervidicoccus</taxon>
    </lineage>
</organism>
<dbReference type="EMBL" id="DRZC01000033">
    <property type="protein sequence ID" value="HHQ80352.1"/>
    <property type="molecule type" value="Genomic_DNA"/>
</dbReference>
<dbReference type="PANTHER" id="PTHR37460:SF1">
    <property type="entry name" value="ENDONUCLEASE III"/>
    <property type="match status" value="1"/>
</dbReference>
<accession>A0A7J3ZKC7</accession>